<dbReference type="Gene3D" id="3.30.420.10">
    <property type="entry name" value="Ribonuclease H-like superfamily/Ribonuclease H"/>
    <property type="match status" value="1"/>
</dbReference>
<reference evidence="1 2" key="1">
    <citation type="submission" date="2020-05" db="EMBL/GenBank/DDBJ databases">
        <title>Ceratocystis lukuohia genome.</title>
        <authorList>
            <person name="Harrington T.C."/>
            <person name="Kim K."/>
            <person name="Mayers C.G."/>
        </authorList>
    </citation>
    <scope>NUCLEOTIDE SEQUENCE [LARGE SCALE GENOMIC DNA]</scope>
    <source>
        <strain evidence="1 2">C4212</strain>
    </source>
</reference>
<gene>
    <name evidence="1" type="ORF">HOO65_030044</name>
</gene>
<name>A0ABR4MJT1_9PEZI</name>
<dbReference type="InterPro" id="IPR036397">
    <property type="entry name" value="RNaseH_sf"/>
</dbReference>
<dbReference type="InterPro" id="IPR012337">
    <property type="entry name" value="RNaseH-like_sf"/>
</dbReference>
<organism evidence="1 2">
    <name type="scientific">Ceratocystis lukuohia</name>
    <dbReference type="NCBI Taxonomy" id="2019550"/>
    <lineage>
        <taxon>Eukaryota</taxon>
        <taxon>Fungi</taxon>
        <taxon>Dikarya</taxon>
        <taxon>Ascomycota</taxon>
        <taxon>Pezizomycotina</taxon>
        <taxon>Sordariomycetes</taxon>
        <taxon>Hypocreomycetidae</taxon>
        <taxon>Microascales</taxon>
        <taxon>Ceratocystidaceae</taxon>
        <taxon>Ceratocystis</taxon>
    </lineage>
</organism>
<dbReference type="SUPFAM" id="SSF53098">
    <property type="entry name" value="Ribonuclease H-like"/>
    <property type="match status" value="1"/>
</dbReference>
<protein>
    <submittedName>
        <fullName evidence="1">Double-stranded RNA/RNA-DNA hybrid binding protein</fullName>
    </submittedName>
</protein>
<proteinExistence type="predicted"/>
<accession>A0ABR4MJT1</accession>
<dbReference type="Proteomes" id="UP001610728">
    <property type="component" value="Unassembled WGS sequence"/>
</dbReference>
<dbReference type="GeneID" id="98116861"/>
<sequence>MSPRTWLSQEEETKRHQAEVENTLPGTLVAYSDGSKDASGNAGAGWAIIEDGATQEANHIALGKWMEVADAEAVGALEATKRATAREGAGEIWLCLDNRGVVDRLRNAATKNSTSQEAVDETRRILVAWADETPGRLARVLWVLGHIGSLQEHGDRGEADHASMMRDDDGKVKNDIVRSGPVSPLSPLSTSPDIRAFLERNRRT</sequence>
<keyword evidence="2" id="KW-1185">Reference proteome</keyword>
<dbReference type="RefSeq" id="XP_070859723.1">
    <property type="nucleotide sequence ID" value="XM_071002393.1"/>
</dbReference>
<evidence type="ECO:0000313" key="1">
    <source>
        <dbReference type="EMBL" id="KAL2888543.1"/>
    </source>
</evidence>
<evidence type="ECO:0000313" key="2">
    <source>
        <dbReference type="Proteomes" id="UP001610728"/>
    </source>
</evidence>
<comment type="caution">
    <text evidence="1">The sequence shown here is derived from an EMBL/GenBank/DDBJ whole genome shotgun (WGS) entry which is preliminary data.</text>
</comment>
<dbReference type="EMBL" id="JABSNW010000003">
    <property type="protein sequence ID" value="KAL2888543.1"/>
    <property type="molecule type" value="Genomic_DNA"/>
</dbReference>